<comment type="caution">
    <text evidence="3">The sequence shown here is derived from an EMBL/GenBank/DDBJ whole genome shotgun (WGS) entry which is preliminary data.</text>
</comment>
<reference evidence="3 4" key="1">
    <citation type="journal article" date="2019" name="Front. Genet.">
        <title>Whole-Genome Sequencing of the Opportunistic Yeast Pathogen Candida inconspicua Uncovers Its Hybrid Origin.</title>
        <authorList>
            <person name="Mixao V."/>
            <person name="Hansen A.P."/>
            <person name="Saus E."/>
            <person name="Boekhout T."/>
            <person name="Lass-Florl C."/>
            <person name="Gabaldon T."/>
        </authorList>
    </citation>
    <scope>NUCLEOTIDE SEQUENCE [LARGE SCALE GENOMIC DNA]</scope>
    <source>
        <strain evidence="3 4">CBS 180</strain>
    </source>
</reference>
<dbReference type="OrthoDB" id="5398391at2759"/>
<dbReference type="STRING" id="52247.A0A4T0WWI0"/>
<evidence type="ECO:0000313" key="3">
    <source>
        <dbReference type="EMBL" id="TID15049.1"/>
    </source>
</evidence>
<dbReference type="InterPro" id="IPR036778">
    <property type="entry name" value="OHCU_decarboxylase_sf"/>
</dbReference>
<dbReference type="Gene3D" id="1.10.3330.10">
    <property type="entry name" value="Oxo-4-hydroxy-4-carboxy-5-ureidoimidazoline decarboxylase"/>
    <property type="match status" value="1"/>
</dbReference>
<keyword evidence="1" id="KW-0659">Purine metabolism</keyword>
<evidence type="ECO:0000259" key="2">
    <source>
        <dbReference type="Pfam" id="PF09349"/>
    </source>
</evidence>
<dbReference type="Pfam" id="PF09349">
    <property type="entry name" value="OHCU_decarbox"/>
    <property type="match status" value="1"/>
</dbReference>
<protein>
    <recommendedName>
        <fullName evidence="2">Oxo-4-hydroxy-4-carboxy-5-ureidoimidazoline decarboxylase domain-containing protein</fullName>
    </recommendedName>
</protein>
<dbReference type="Proteomes" id="UP000307173">
    <property type="component" value="Unassembled WGS sequence"/>
</dbReference>
<dbReference type="PANTHER" id="PTHR37987">
    <property type="entry name" value="CHROMOSOME 9, WHOLE GENOME SHOTGUN SEQUENCE"/>
    <property type="match status" value="1"/>
</dbReference>
<organism evidence="3 4">
    <name type="scientific">Pichia inconspicua</name>
    <dbReference type="NCBI Taxonomy" id="52247"/>
    <lineage>
        <taxon>Eukaryota</taxon>
        <taxon>Fungi</taxon>
        <taxon>Dikarya</taxon>
        <taxon>Ascomycota</taxon>
        <taxon>Saccharomycotina</taxon>
        <taxon>Pichiomycetes</taxon>
        <taxon>Pichiales</taxon>
        <taxon>Pichiaceae</taxon>
        <taxon>Pichia</taxon>
    </lineage>
</organism>
<gene>
    <name evidence="3" type="ORF">CANINC_004720</name>
</gene>
<evidence type="ECO:0000256" key="1">
    <source>
        <dbReference type="ARBA" id="ARBA00022631"/>
    </source>
</evidence>
<dbReference type="InterPro" id="IPR018020">
    <property type="entry name" value="OHCU_decarboxylase"/>
</dbReference>
<sequence>MSLPDPQIFYTLSKNELEFVLDNLFEPCRTLTDILISHIKKHKFNSYTQFIEYCKSILTELIEDYREHPSQSSRETICKIVSAHPRLGAPKTTVLSEHSQNEQKSLSGSEELTTKLKQLNEEYEKKFPGLIFVVFVNGRSRDAIMKIMRDRIENSTWSNEVEIAFNEMCDIALDRAKKLNAKL</sequence>
<dbReference type="PANTHER" id="PTHR37987:SF1">
    <property type="entry name" value="OXO-4-HYDROXY-4-CARBOXY-5-UREIDOIMIDAZOLINE DECARBOXYLASE DOMAIN-CONTAINING PROTEIN"/>
    <property type="match status" value="1"/>
</dbReference>
<dbReference type="SUPFAM" id="SSF158694">
    <property type="entry name" value="UraD-Like"/>
    <property type="match status" value="1"/>
</dbReference>
<evidence type="ECO:0000313" key="4">
    <source>
        <dbReference type="Proteomes" id="UP000307173"/>
    </source>
</evidence>
<feature type="domain" description="Oxo-4-hydroxy-4-carboxy-5-ureidoimidazoline decarboxylase" evidence="2">
    <location>
        <begin position="11"/>
        <end position="177"/>
    </location>
</feature>
<dbReference type="EMBL" id="SELW01000657">
    <property type="protein sequence ID" value="TID15049.1"/>
    <property type="molecule type" value="Genomic_DNA"/>
</dbReference>
<dbReference type="GO" id="GO:0006144">
    <property type="term" value="P:purine nucleobase metabolic process"/>
    <property type="evidence" value="ECO:0007669"/>
    <property type="project" value="UniProtKB-KW"/>
</dbReference>
<keyword evidence="4" id="KW-1185">Reference proteome</keyword>
<accession>A0A4T0WWI0</accession>
<proteinExistence type="predicted"/>
<dbReference type="AlphaFoldDB" id="A0A4T0WWI0"/>
<name>A0A4T0WWI0_9ASCO</name>